<dbReference type="Proteomes" id="UP000617402">
    <property type="component" value="Unassembled WGS sequence"/>
</dbReference>
<comment type="caution">
    <text evidence="2">The sequence shown here is derived from an EMBL/GenBank/DDBJ whole genome shotgun (WGS) entry which is preliminary data.</text>
</comment>
<evidence type="ECO:0008006" key="4">
    <source>
        <dbReference type="Google" id="ProtNLM"/>
    </source>
</evidence>
<keyword evidence="1" id="KW-0472">Membrane</keyword>
<dbReference type="RefSeq" id="WP_188038387.1">
    <property type="nucleotide sequence ID" value="NZ_JACVHF010000001.1"/>
</dbReference>
<protein>
    <recommendedName>
        <fullName evidence="4">Holin</fullName>
    </recommendedName>
</protein>
<dbReference type="EMBL" id="JACVHF010000001">
    <property type="protein sequence ID" value="MBC9783225.1"/>
    <property type="molecule type" value="Genomic_DNA"/>
</dbReference>
<evidence type="ECO:0000313" key="3">
    <source>
        <dbReference type="Proteomes" id="UP000617402"/>
    </source>
</evidence>
<keyword evidence="1" id="KW-1133">Transmembrane helix</keyword>
<evidence type="ECO:0000256" key="1">
    <source>
        <dbReference type="SAM" id="Phobius"/>
    </source>
</evidence>
<evidence type="ECO:0000313" key="2">
    <source>
        <dbReference type="EMBL" id="MBC9783225.1"/>
    </source>
</evidence>
<reference evidence="2 3" key="1">
    <citation type="submission" date="2020-07" db="EMBL/GenBank/DDBJ databases">
        <title>Draft whole-genome sequence of Heliobacterium chlorum DSM 3682, type strain.</title>
        <authorList>
            <person name="Kyndt J.A."/>
            <person name="Meyer T.E."/>
            <person name="Imhoff J.F."/>
        </authorList>
    </citation>
    <scope>NUCLEOTIDE SEQUENCE [LARGE SCALE GENOMIC DNA]</scope>
    <source>
        <strain evidence="2 3">DSM 3682</strain>
    </source>
</reference>
<keyword evidence="3" id="KW-1185">Reference proteome</keyword>
<name>A0ABR7SYX5_HELCL</name>
<accession>A0ABR7SYX5</accession>
<sequence length="106" mass="12006">MDPLTSGSSSYEYLMTVLSVLVMSTVELFKYFCRKETEKFKVIQPFVLVFSGLFWGSLYGLWQGNGLTWTAIKEGAELGVYTSCVSGTTYGIFKSLRRVRDKDTNE</sequence>
<feature type="transmembrane region" description="Helical" evidence="1">
    <location>
        <begin position="13"/>
        <end position="33"/>
    </location>
</feature>
<feature type="transmembrane region" description="Helical" evidence="1">
    <location>
        <begin position="45"/>
        <end position="62"/>
    </location>
</feature>
<proteinExistence type="predicted"/>
<gene>
    <name evidence="2" type="ORF">H1S01_01720</name>
</gene>
<organism evidence="2 3">
    <name type="scientific">Heliobacterium chlorum</name>
    <dbReference type="NCBI Taxonomy" id="2698"/>
    <lineage>
        <taxon>Bacteria</taxon>
        <taxon>Bacillati</taxon>
        <taxon>Bacillota</taxon>
        <taxon>Clostridia</taxon>
        <taxon>Eubacteriales</taxon>
        <taxon>Heliobacteriaceae</taxon>
        <taxon>Heliobacterium</taxon>
    </lineage>
</organism>
<keyword evidence="1" id="KW-0812">Transmembrane</keyword>